<dbReference type="Gene3D" id="1.20.140.10">
    <property type="entry name" value="Butyryl-CoA Dehydrogenase, subunit A, domain 3"/>
    <property type="match status" value="1"/>
</dbReference>
<dbReference type="InterPro" id="IPR037069">
    <property type="entry name" value="AcylCoA_DH/ox_N_sf"/>
</dbReference>
<dbReference type="InterPro" id="IPR013786">
    <property type="entry name" value="AcylCoA_DH/ox_N"/>
</dbReference>
<dbReference type="GO" id="GO:0050660">
    <property type="term" value="F:flavin adenine dinucleotide binding"/>
    <property type="evidence" value="ECO:0007669"/>
    <property type="project" value="InterPro"/>
</dbReference>
<dbReference type="SUPFAM" id="SSF56645">
    <property type="entry name" value="Acyl-CoA dehydrogenase NM domain-like"/>
    <property type="match status" value="1"/>
</dbReference>
<dbReference type="Pfam" id="PF02770">
    <property type="entry name" value="Acyl-CoA_dh_M"/>
    <property type="match status" value="1"/>
</dbReference>
<evidence type="ECO:0000256" key="8">
    <source>
        <dbReference type="ARBA" id="ARBA00066694"/>
    </source>
</evidence>
<feature type="domain" description="Acyl-CoA oxidase/dehydrogenase middle" evidence="11">
    <location>
        <begin position="189"/>
        <end position="296"/>
    </location>
</feature>
<feature type="domain" description="Acetyl-CoA dehydrogenase-like C-terminal" evidence="13">
    <location>
        <begin position="513"/>
        <end position="615"/>
    </location>
</feature>
<evidence type="ECO:0000313" key="15">
    <source>
        <dbReference type="Proteomes" id="UP000584325"/>
    </source>
</evidence>
<comment type="caution">
    <text evidence="14">The sequence shown here is derived from an EMBL/GenBank/DDBJ whole genome shotgun (WGS) entry which is preliminary data.</text>
</comment>
<evidence type="ECO:0000313" key="14">
    <source>
        <dbReference type="EMBL" id="MBB3221619.1"/>
    </source>
</evidence>
<evidence type="ECO:0000256" key="3">
    <source>
        <dbReference type="ARBA" id="ARBA00022630"/>
    </source>
</evidence>
<dbReference type="Pfam" id="PF12806">
    <property type="entry name" value="Acyl-CoA_dh_C"/>
    <property type="match status" value="1"/>
</dbReference>
<dbReference type="Gene3D" id="1.10.540.10">
    <property type="entry name" value="Acyl-CoA dehydrogenase/oxidase, N-terminal domain"/>
    <property type="match status" value="1"/>
</dbReference>
<dbReference type="Pfam" id="PF02771">
    <property type="entry name" value="Acyl-CoA_dh_N"/>
    <property type="match status" value="1"/>
</dbReference>
<dbReference type="EC" id="1.3.99.41" evidence="8"/>
<dbReference type="InterPro" id="IPR006091">
    <property type="entry name" value="Acyl-CoA_Oxase/DH_mid-dom"/>
</dbReference>
<comment type="catalytic activity">
    <reaction evidence="6">
        <text>3-(methylsulfanyl)propanoyl-CoA + oxidized [electron-transfer flavoprotein] + H(+) = 3-(methylsulfanyl)acryloyl-CoA + reduced [electron-transfer flavoprotein]</text>
        <dbReference type="Rhea" id="RHEA:52612"/>
        <dbReference type="Rhea" id="RHEA-COMP:10685"/>
        <dbReference type="Rhea" id="RHEA-COMP:10686"/>
        <dbReference type="ChEBI" id="CHEBI:15378"/>
        <dbReference type="ChEBI" id="CHEBI:57692"/>
        <dbReference type="ChEBI" id="CHEBI:58307"/>
        <dbReference type="ChEBI" id="CHEBI:82815"/>
        <dbReference type="ChEBI" id="CHEBI:84994"/>
        <dbReference type="EC" id="1.3.99.41"/>
    </reaction>
    <physiologicalReaction direction="left-to-right" evidence="6">
        <dbReference type="Rhea" id="RHEA:52613"/>
    </physiologicalReaction>
</comment>
<feature type="domain" description="Acyl-CoA dehydrogenase/oxidase N-terminal" evidence="12">
    <location>
        <begin position="68"/>
        <end position="184"/>
    </location>
</feature>
<keyword evidence="5" id="KW-0560">Oxidoreductase</keyword>
<evidence type="ECO:0000259" key="13">
    <source>
        <dbReference type="Pfam" id="PF12806"/>
    </source>
</evidence>
<dbReference type="InterPro" id="IPR052166">
    <property type="entry name" value="Diverse_Acyl-CoA_DH"/>
</dbReference>
<dbReference type="Proteomes" id="UP000584325">
    <property type="component" value="Unassembled WGS sequence"/>
</dbReference>
<evidence type="ECO:0000256" key="5">
    <source>
        <dbReference type="ARBA" id="ARBA00023002"/>
    </source>
</evidence>
<proteinExistence type="inferred from homology"/>
<dbReference type="Gene3D" id="2.40.110.10">
    <property type="entry name" value="Butyryl-CoA Dehydrogenase, subunit A, domain 2"/>
    <property type="match status" value="1"/>
</dbReference>
<dbReference type="InterPro" id="IPR009100">
    <property type="entry name" value="AcylCoA_DH/oxidase_NM_dom_sf"/>
</dbReference>
<dbReference type="InterPro" id="IPR009075">
    <property type="entry name" value="AcylCo_DH/oxidase_C"/>
</dbReference>
<organism evidence="14 15">
    <name type="scientific">Pseudoduganella umbonata</name>
    <dbReference type="NCBI Taxonomy" id="864828"/>
    <lineage>
        <taxon>Bacteria</taxon>
        <taxon>Pseudomonadati</taxon>
        <taxon>Pseudomonadota</taxon>
        <taxon>Betaproteobacteria</taxon>
        <taxon>Burkholderiales</taxon>
        <taxon>Oxalobacteraceae</taxon>
        <taxon>Telluria group</taxon>
        <taxon>Pseudoduganella</taxon>
    </lineage>
</organism>
<dbReference type="Pfam" id="PF00441">
    <property type="entry name" value="Acyl-CoA_dh_1"/>
    <property type="match status" value="1"/>
</dbReference>
<dbReference type="InterPro" id="IPR046373">
    <property type="entry name" value="Acyl-CoA_Oxase/DH_mid-dom_sf"/>
</dbReference>
<evidence type="ECO:0000256" key="4">
    <source>
        <dbReference type="ARBA" id="ARBA00022827"/>
    </source>
</evidence>
<evidence type="ECO:0000259" key="10">
    <source>
        <dbReference type="Pfam" id="PF00441"/>
    </source>
</evidence>
<dbReference type="PANTHER" id="PTHR42803:SF1">
    <property type="entry name" value="BROAD-SPECIFICITY LINEAR ACYL-COA DEHYDROGENASE FADE5"/>
    <property type="match status" value="1"/>
</dbReference>
<comment type="similarity">
    <text evidence="2">Belongs to the acyl-CoA dehydrogenase family.</text>
</comment>
<dbReference type="InterPro" id="IPR025878">
    <property type="entry name" value="Acyl-CoA_dh-like_C_dom"/>
</dbReference>
<dbReference type="InterPro" id="IPR036250">
    <property type="entry name" value="AcylCo_DH-like_C"/>
</dbReference>
<evidence type="ECO:0000256" key="1">
    <source>
        <dbReference type="ARBA" id="ARBA00001974"/>
    </source>
</evidence>
<name>A0A7W5HCF9_9BURK</name>
<dbReference type="SUPFAM" id="SSF47203">
    <property type="entry name" value="Acyl-CoA dehydrogenase C-terminal domain-like"/>
    <property type="match status" value="1"/>
</dbReference>
<dbReference type="PANTHER" id="PTHR42803">
    <property type="entry name" value="ACYL-COA DEHYDROGENASE"/>
    <property type="match status" value="1"/>
</dbReference>
<evidence type="ECO:0000256" key="2">
    <source>
        <dbReference type="ARBA" id="ARBA00009347"/>
    </source>
</evidence>
<gene>
    <name evidence="14" type="ORF">FHS02_002429</name>
</gene>
<comment type="cofactor">
    <cofactor evidence="1">
        <name>FAD</name>
        <dbReference type="ChEBI" id="CHEBI:57692"/>
    </cofactor>
</comment>
<dbReference type="GO" id="GO:0016627">
    <property type="term" value="F:oxidoreductase activity, acting on the CH-CH group of donors"/>
    <property type="evidence" value="ECO:0007669"/>
    <property type="project" value="InterPro"/>
</dbReference>
<feature type="domain" description="Acyl-CoA dehydrogenase/oxidase C-terminal" evidence="10">
    <location>
        <begin position="311"/>
        <end position="478"/>
    </location>
</feature>
<evidence type="ECO:0000256" key="9">
    <source>
        <dbReference type="ARBA" id="ARBA00069043"/>
    </source>
</evidence>
<evidence type="ECO:0000259" key="12">
    <source>
        <dbReference type="Pfam" id="PF02771"/>
    </source>
</evidence>
<reference evidence="14 15" key="1">
    <citation type="submission" date="2020-08" db="EMBL/GenBank/DDBJ databases">
        <title>Genomic Encyclopedia of Type Strains, Phase III (KMG-III): the genomes of soil and plant-associated and newly described type strains.</title>
        <authorList>
            <person name="Whitman W."/>
        </authorList>
    </citation>
    <scope>NUCLEOTIDE SEQUENCE [LARGE SCALE GENOMIC DNA]</scope>
    <source>
        <strain evidence="14 15">CECT 7753</strain>
    </source>
</reference>
<accession>A0A7W5HCF9</accession>
<evidence type="ECO:0000256" key="7">
    <source>
        <dbReference type="ARBA" id="ARBA00058683"/>
    </source>
</evidence>
<dbReference type="EMBL" id="JACHXS010000004">
    <property type="protein sequence ID" value="MBB3221619.1"/>
    <property type="molecule type" value="Genomic_DNA"/>
</dbReference>
<protein>
    <recommendedName>
        <fullName evidence="9">3-methylmercaptopropionyl-CoA dehydrogenase</fullName>
        <ecNumber evidence="8">1.3.99.41</ecNumber>
    </recommendedName>
</protein>
<sequence length="624" mass="68275">MSWEGTPAGLPDKQQLLFPIPYPTLVIKMSQYQPPLKDVSFLLKHVFDFDRHAQQCGFGVDSDTALFIAEEAGKFASERIDSINRSADTEGVRLEGSTVITATGFKETYRAFSEGGWNGLRFPEEYGGQGLSAVISTVVDEMWHAASISFALCPMLTNGAVEALLTAADDDVKSMFLEKLICGEWTGTMNLTEPGAGSDLAAIQTKATRQADGTYRIKGQKIFITYGDHDLTDNVIHLVLARTSDAPPGVKGISLFVVPKYLVNPDGSVGNRNGVHCASIEHKLGIHASPTAVMLFGEEKEAVGYLVGEENRGLEYMFVMMNEARFSVGLQGLSISARAYQHALAYSQERIQGKAVADDGSHGKTIIRHPDVRRQLLSMKSKVDAMRAFAVYLAVQKDIAHSDSMTGHARENAQCRMEFLIPVFKAWLTENAQHVTYDALQIFGGMGFIEETGAAQYYRDARILTIYEGTTAIQANDLVGRKTIRDEGRTALMLIESMEHSACELREESDASGRALSSQMIEGCAALRRVGEWILGKHASAPREVYAGAVPYAELWGTVFGGWMHVLRLQAVLRTGNRKESLHATALAAEFYSEHILARTSALVSAIMHGGASSLGFPETEWLN</sequence>
<dbReference type="FunFam" id="2.40.110.10:FF:000031">
    <property type="entry name" value="Acyl-CoA dehydrogenase, putative"/>
    <property type="match status" value="1"/>
</dbReference>
<evidence type="ECO:0000256" key="6">
    <source>
        <dbReference type="ARBA" id="ARBA00051388"/>
    </source>
</evidence>
<evidence type="ECO:0000259" key="11">
    <source>
        <dbReference type="Pfam" id="PF02770"/>
    </source>
</evidence>
<comment type="function">
    <text evidence="7">Involved in the assimilation of dimethylsulphoniopropionate (DMSP), an important compound in the fixation of carbon in marine phytoplankton, by mediating the conversion of 3-(methylthio)propanoyl-CoA (MMPA-CoA) to 3-(methylthio)acryloyl-CoA (MTA-CoA).</text>
</comment>
<dbReference type="AlphaFoldDB" id="A0A7W5HCF9"/>
<keyword evidence="3" id="KW-0285">Flavoprotein</keyword>
<keyword evidence="4" id="KW-0274">FAD</keyword>